<evidence type="ECO:0000313" key="2">
    <source>
        <dbReference type="Proteomes" id="UP001341840"/>
    </source>
</evidence>
<proteinExistence type="predicted"/>
<dbReference type="EMBL" id="JASCZI010151468">
    <property type="protein sequence ID" value="MED6173028.1"/>
    <property type="molecule type" value="Genomic_DNA"/>
</dbReference>
<accession>A0ABU6VM77</accession>
<name>A0ABU6VM77_9FABA</name>
<protein>
    <submittedName>
        <fullName evidence="1">Uncharacterized protein</fullName>
    </submittedName>
</protein>
<evidence type="ECO:0000313" key="1">
    <source>
        <dbReference type="EMBL" id="MED6173028.1"/>
    </source>
</evidence>
<reference evidence="1 2" key="1">
    <citation type="journal article" date="2023" name="Plants (Basel)">
        <title>Bridging the Gap: Combining Genomics and Transcriptomics Approaches to Understand Stylosanthes scabra, an Orphan Legume from the Brazilian Caatinga.</title>
        <authorList>
            <person name="Ferreira-Neto J.R.C."/>
            <person name="da Silva M.D."/>
            <person name="Binneck E."/>
            <person name="de Melo N.F."/>
            <person name="da Silva R.H."/>
            <person name="de Melo A.L.T.M."/>
            <person name="Pandolfi V."/>
            <person name="Bustamante F.O."/>
            <person name="Brasileiro-Vidal A.C."/>
            <person name="Benko-Iseppon A.M."/>
        </authorList>
    </citation>
    <scope>NUCLEOTIDE SEQUENCE [LARGE SCALE GENOMIC DNA]</scope>
    <source>
        <tissue evidence="1">Leaves</tissue>
    </source>
</reference>
<dbReference type="PANTHER" id="PTHR47569:SF2">
    <property type="entry name" value="NO-ASSOCIATED PROTEIN 1, CHLOROPLASTIC_MITOCHONDRIAL"/>
    <property type="match status" value="1"/>
</dbReference>
<comment type="caution">
    <text evidence="1">The sequence shown here is derived from an EMBL/GenBank/DDBJ whole genome shotgun (WGS) entry which is preliminary data.</text>
</comment>
<dbReference type="InterPro" id="IPR044229">
    <property type="entry name" value="NOA1"/>
</dbReference>
<gene>
    <name evidence="1" type="ORF">PIB30_055499</name>
</gene>
<sequence length="188" mass="20815">MALKTLSTFLAPLPLQNPKSRTLILFQFPKSRSLKARLSAEPDGTGAAAPSPGERFLEHHHAAEAAKLIVKENKKNKIKKNKEKPLKASRNVASCYGCGAPLQTSDEEAPGYVNLETYELKKKHRQLRTVLCRRCRLLSHGKMITAVGGHGGYNGGKLFVTAEELREKLSHLRHEKALIVKLLFIPCA</sequence>
<dbReference type="Proteomes" id="UP001341840">
    <property type="component" value="Unassembled WGS sequence"/>
</dbReference>
<keyword evidence="2" id="KW-1185">Reference proteome</keyword>
<dbReference type="PANTHER" id="PTHR47569">
    <property type="entry name" value="NO-ASSOCIATED PROTEIN 1, CHLOROPLASTIC/MITOCHONDRIAL"/>
    <property type="match status" value="1"/>
</dbReference>
<organism evidence="1 2">
    <name type="scientific">Stylosanthes scabra</name>
    <dbReference type="NCBI Taxonomy" id="79078"/>
    <lineage>
        <taxon>Eukaryota</taxon>
        <taxon>Viridiplantae</taxon>
        <taxon>Streptophyta</taxon>
        <taxon>Embryophyta</taxon>
        <taxon>Tracheophyta</taxon>
        <taxon>Spermatophyta</taxon>
        <taxon>Magnoliopsida</taxon>
        <taxon>eudicotyledons</taxon>
        <taxon>Gunneridae</taxon>
        <taxon>Pentapetalae</taxon>
        <taxon>rosids</taxon>
        <taxon>fabids</taxon>
        <taxon>Fabales</taxon>
        <taxon>Fabaceae</taxon>
        <taxon>Papilionoideae</taxon>
        <taxon>50 kb inversion clade</taxon>
        <taxon>dalbergioids sensu lato</taxon>
        <taxon>Dalbergieae</taxon>
        <taxon>Pterocarpus clade</taxon>
        <taxon>Stylosanthes</taxon>
    </lineage>
</organism>